<gene>
    <name evidence="4" type="ORF">D9757_000817</name>
</gene>
<feature type="domain" description="DUF4246" evidence="3">
    <location>
        <begin position="115"/>
        <end position="556"/>
    </location>
</feature>
<keyword evidence="5" id="KW-1185">Reference proteome</keyword>
<evidence type="ECO:0000313" key="5">
    <source>
        <dbReference type="Proteomes" id="UP000518752"/>
    </source>
</evidence>
<evidence type="ECO:0000256" key="1">
    <source>
        <dbReference type="SAM" id="Coils"/>
    </source>
</evidence>
<dbReference type="AlphaFoldDB" id="A0A8H5I0C3"/>
<dbReference type="PANTHER" id="PTHR33119:SF1">
    <property type="entry name" value="FE2OG DIOXYGENASE DOMAIN-CONTAINING PROTEIN"/>
    <property type="match status" value="1"/>
</dbReference>
<dbReference type="OrthoDB" id="415532at2759"/>
<sequence>MKTTNFDLAQFCIAVRKKESWQSKIFDNQLALKWTIEAELSDLGSQVLQGEALEAISELRRSVSTARQLDHELLNFESIHAFPVAEIDSDIKNALKYARGSKYGIREPELKEKGLGVLVSDNLVPVSLHQELVRELDALAAKEPRDFHPGSFGKVQDLIHPSLYPYVAGVTPTISEDVRPPPTSDGKFHTGINNRFTHKLSSRFAWIPSVFKMSPDGTDVRINSYINGLGTREEFPSLFRVLEKMFLLSLPHFERTEEMSKDYTPEESDSVRRWEERRTFALDNEGSLTRAMWDDFLDKHWDRWETEKAEEQRDKEELQKEIEEEDSVKRERFYNLGDELVASKHKGKELKVIVKAANYTLTPGREYEGSWHMEGMPHERIVASVIYYYDRDSAIEDHGLSFRKFRDGDLDFPDLEGSTYHHKACSNCPSDMTHSHLFSVLAQDFHVSFCGDSEDPENEDEDDEEEEDNFPSDWEIEVDYRGVQHPMSTSNISYFIDMGTVPTTRVRPGLSDSTGRMLSFPNWLQHKVENVKNNAPDIGSSRVATRKILCFFLVDDKVQNERYVSYHGFSFTGLEKMKVLTTSEVPMQMRKTNERTLLALLPTICETLTGTALPVELVVLIWNIMREGTMMRAEAETNRLTLIEDRRVTDPTRRNLGNDAYSLCEH</sequence>
<feature type="region of interest" description="Disordered" evidence="2">
    <location>
        <begin position="450"/>
        <end position="472"/>
    </location>
</feature>
<dbReference type="Pfam" id="PF14033">
    <property type="entry name" value="DUF4246"/>
    <property type="match status" value="1"/>
</dbReference>
<feature type="compositionally biased region" description="Acidic residues" evidence="2">
    <location>
        <begin position="452"/>
        <end position="472"/>
    </location>
</feature>
<dbReference type="EMBL" id="JAACJN010000004">
    <property type="protein sequence ID" value="KAF5392719.1"/>
    <property type="molecule type" value="Genomic_DNA"/>
</dbReference>
<feature type="coiled-coil region" evidence="1">
    <location>
        <begin position="301"/>
        <end position="328"/>
    </location>
</feature>
<dbReference type="Proteomes" id="UP000518752">
    <property type="component" value="Unassembled WGS sequence"/>
</dbReference>
<dbReference type="InterPro" id="IPR025340">
    <property type="entry name" value="DUF4246"/>
</dbReference>
<accession>A0A8H5I0C3</accession>
<dbReference type="PANTHER" id="PTHR33119">
    <property type="entry name" value="IFI3P"/>
    <property type="match status" value="1"/>
</dbReference>
<keyword evidence="1" id="KW-0175">Coiled coil</keyword>
<comment type="caution">
    <text evidence="4">The sequence shown here is derived from an EMBL/GenBank/DDBJ whole genome shotgun (WGS) entry which is preliminary data.</text>
</comment>
<proteinExistence type="predicted"/>
<organism evidence="4 5">
    <name type="scientific">Collybiopsis confluens</name>
    <dbReference type="NCBI Taxonomy" id="2823264"/>
    <lineage>
        <taxon>Eukaryota</taxon>
        <taxon>Fungi</taxon>
        <taxon>Dikarya</taxon>
        <taxon>Basidiomycota</taxon>
        <taxon>Agaricomycotina</taxon>
        <taxon>Agaricomycetes</taxon>
        <taxon>Agaricomycetidae</taxon>
        <taxon>Agaricales</taxon>
        <taxon>Marasmiineae</taxon>
        <taxon>Omphalotaceae</taxon>
        <taxon>Collybiopsis</taxon>
    </lineage>
</organism>
<name>A0A8H5I0C3_9AGAR</name>
<reference evidence="4 5" key="1">
    <citation type="journal article" date="2020" name="ISME J.">
        <title>Uncovering the hidden diversity of litter-decomposition mechanisms in mushroom-forming fungi.</title>
        <authorList>
            <person name="Floudas D."/>
            <person name="Bentzer J."/>
            <person name="Ahren D."/>
            <person name="Johansson T."/>
            <person name="Persson P."/>
            <person name="Tunlid A."/>
        </authorList>
    </citation>
    <scope>NUCLEOTIDE SEQUENCE [LARGE SCALE GENOMIC DNA]</scope>
    <source>
        <strain evidence="4 5">CBS 406.79</strain>
    </source>
</reference>
<evidence type="ECO:0000313" key="4">
    <source>
        <dbReference type="EMBL" id="KAF5392719.1"/>
    </source>
</evidence>
<evidence type="ECO:0000259" key="3">
    <source>
        <dbReference type="Pfam" id="PF14033"/>
    </source>
</evidence>
<protein>
    <recommendedName>
        <fullName evidence="3">DUF4246 domain-containing protein</fullName>
    </recommendedName>
</protein>
<dbReference type="InterPro" id="IPR049192">
    <property type="entry name" value="DUF4246_C"/>
</dbReference>
<evidence type="ECO:0000256" key="2">
    <source>
        <dbReference type="SAM" id="MobiDB-lite"/>
    </source>
</evidence>